<organism evidence="1 2">
    <name type="scientific">Burkholderia stagnalis</name>
    <dbReference type="NCBI Taxonomy" id="1503054"/>
    <lineage>
        <taxon>Bacteria</taxon>
        <taxon>Pseudomonadati</taxon>
        <taxon>Pseudomonadota</taxon>
        <taxon>Betaproteobacteria</taxon>
        <taxon>Burkholderiales</taxon>
        <taxon>Burkholderiaceae</taxon>
        <taxon>Burkholderia</taxon>
        <taxon>Burkholderia cepacia complex</taxon>
    </lineage>
</organism>
<comment type="caution">
    <text evidence="1">The sequence shown here is derived from an EMBL/GenBank/DDBJ whole genome shotgun (WGS) entry which is preliminary data.</text>
</comment>
<evidence type="ECO:0000313" key="2">
    <source>
        <dbReference type="Proteomes" id="UP000473470"/>
    </source>
</evidence>
<dbReference type="RefSeq" id="WP_150999244.1">
    <property type="nucleotide sequence ID" value="NZ_CABVPM010000020.1"/>
</dbReference>
<evidence type="ECO:0000313" key="1">
    <source>
        <dbReference type="EMBL" id="KAB0633558.1"/>
    </source>
</evidence>
<dbReference type="EMBL" id="VZOK01000065">
    <property type="protein sequence ID" value="KAB0633558.1"/>
    <property type="molecule type" value="Genomic_DNA"/>
</dbReference>
<dbReference type="AlphaFoldDB" id="A0A6L3MQ02"/>
<name>A0A6L3MQ02_9BURK</name>
<gene>
    <name evidence="1" type="ORF">F7R25_29490</name>
</gene>
<reference evidence="1 2" key="1">
    <citation type="submission" date="2019-09" db="EMBL/GenBank/DDBJ databases">
        <title>Draft genome sequences of 48 bacterial type strains from the CCUG.</title>
        <authorList>
            <person name="Tunovic T."/>
            <person name="Pineiro-Iglesias B."/>
            <person name="Unosson C."/>
            <person name="Inganas E."/>
            <person name="Ohlen M."/>
            <person name="Cardew S."/>
            <person name="Jensie-Markopoulos S."/>
            <person name="Salva-Serra F."/>
            <person name="Jaen-Luchoro D."/>
            <person name="Karlsson R."/>
            <person name="Svensson-Stadler L."/>
            <person name="Chun J."/>
            <person name="Moore E."/>
        </authorList>
    </citation>
    <scope>NUCLEOTIDE SEQUENCE [LARGE SCALE GENOMIC DNA]</scope>
    <source>
        <strain evidence="1 2">CCUG 65686</strain>
    </source>
</reference>
<protein>
    <submittedName>
        <fullName evidence="1">Uncharacterized protein</fullName>
    </submittedName>
</protein>
<dbReference type="Proteomes" id="UP000473470">
    <property type="component" value="Unassembled WGS sequence"/>
</dbReference>
<sequence>MSAKYSAAIPINFDFSTAPGGKGNTLPDTGYNFLHNTPPQQCIFRREPSNNCTGDIQYQNFLTEATNPNCTAHEIRQFIPIDFLILRTPST</sequence>
<accession>A0A6L3MQ02</accession>
<proteinExistence type="predicted"/>